<keyword evidence="3" id="KW-1185">Reference proteome</keyword>
<dbReference type="PANTHER" id="PTHR35090">
    <property type="entry name" value="DNA-DIRECTED RNA POLYMERASE SUBUNIT I"/>
    <property type="match status" value="1"/>
</dbReference>
<comment type="caution">
    <text evidence="2">The sequence shown here is derived from an EMBL/GenBank/DDBJ whole genome shotgun (WGS) entry which is preliminary data.</text>
</comment>
<accession>A0A2W7BY80</accession>
<dbReference type="InterPro" id="IPR024096">
    <property type="entry name" value="NO_sig/Golgi_transp_ligand-bd"/>
</dbReference>
<dbReference type="AlphaFoldDB" id="A0A2W7BY80"/>
<reference evidence="3" key="1">
    <citation type="submission" date="2017-03" db="EMBL/GenBank/DDBJ databases">
        <authorList>
            <person name="Safronova V.I."/>
            <person name="Sazanova A.L."/>
            <person name="Chirak E.R."/>
        </authorList>
    </citation>
    <scope>NUCLEOTIDE SEQUENCE [LARGE SCALE GENOMIC DNA]</scope>
    <source>
        <strain evidence="3">Ach-343</strain>
    </source>
</reference>
<dbReference type="Proteomes" id="UP000248616">
    <property type="component" value="Unassembled WGS sequence"/>
</dbReference>
<protein>
    <recommendedName>
        <fullName evidence="1">DUF5943 domain-containing protein</fullName>
    </recommendedName>
</protein>
<dbReference type="Pfam" id="PF19367">
    <property type="entry name" value="DUF5943"/>
    <property type="match status" value="1"/>
</dbReference>
<gene>
    <name evidence="2" type="ORF">B5V02_26640</name>
</gene>
<feature type="domain" description="DUF5943" evidence="1">
    <location>
        <begin position="1"/>
        <end position="95"/>
    </location>
</feature>
<proteinExistence type="predicted"/>
<dbReference type="InterPro" id="IPR045987">
    <property type="entry name" value="DUF5943"/>
</dbReference>
<dbReference type="OrthoDB" id="8264576at2"/>
<dbReference type="PANTHER" id="PTHR35090:SF1">
    <property type="entry name" value="SLR0144 PROTEIN"/>
    <property type="match status" value="1"/>
</dbReference>
<dbReference type="EMBL" id="MZXV01000056">
    <property type="protein sequence ID" value="PZV35627.1"/>
    <property type="molecule type" value="Genomic_DNA"/>
</dbReference>
<dbReference type="Gene3D" id="3.30.1380.20">
    <property type="entry name" value="Trafficking protein particle complex subunit 3"/>
    <property type="match status" value="1"/>
</dbReference>
<organism evidence="2 3">
    <name type="scientific">Mesorhizobium kowhaii</name>
    <dbReference type="NCBI Taxonomy" id="1300272"/>
    <lineage>
        <taxon>Bacteria</taxon>
        <taxon>Pseudomonadati</taxon>
        <taxon>Pseudomonadota</taxon>
        <taxon>Alphaproteobacteria</taxon>
        <taxon>Hyphomicrobiales</taxon>
        <taxon>Phyllobacteriaceae</taxon>
        <taxon>Mesorhizobium</taxon>
    </lineage>
</organism>
<dbReference type="RefSeq" id="WP_111547063.1">
    <property type="nucleotide sequence ID" value="NZ_MZXV01000056.1"/>
</dbReference>
<evidence type="ECO:0000259" key="1">
    <source>
        <dbReference type="Pfam" id="PF19367"/>
    </source>
</evidence>
<dbReference type="SUPFAM" id="SSF111126">
    <property type="entry name" value="Ligand-binding domain in the NO signalling and Golgi transport"/>
    <property type="match status" value="1"/>
</dbReference>
<evidence type="ECO:0000313" key="2">
    <source>
        <dbReference type="EMBL" id="PZV35627.1"/>
    </source>
</evidence>
<sequence>MQPAVPIDVDETSGIWRTDGLPMVYMPRHFLVNNHLAVEAALGRDAYRAILRAATAKSAIEWCEEQVRGKGLDPEATFRHYFQRLSQRGWGQFSIDALDVAGRHGSISLRNSIFALEAGQGPGQRVCYMFEGFVTGASSFLLGLATATEVECEETCCACEGRHDHCRFDFAAKP</sequence>
<evidence type="ECO:0000313" key="3">
    <source>
        <dbReference type="Proteomes" id="UP000248616"/>
    </source>
</evidence>
<name>A0A2W7BY80_9HYPH</name>